<feature type="region of interest" description="Disordered" evidence="1">
    <location>
        <begin position="141"/>
        <end position="165"/>
    </location>
</feature>
<proteinExistence type="predicted"/>
<name>A0ABW5D8Z8_9BACT</name>
<gene>
    <name evidence="2" type="ORF">ACFSSA_09410</name>
</gene>
<organism evidence="2 3">
    <name type="scientific">Luteolibacter algae</name>
    <dbReference type="NCBI Taxonomy" id="454151"/>
    <lineage>
        <taxon>Bacteria</taxon>
        <taxon>Pseudomonadati</taxon>
        <taxon>Verrucomicrobiota</taxon>
        <taxon>Verrucomicrobiia</taxon>
        <taxon>Verrucomicrobiales</taxon>
        <taxon>Verrucomicrobiaceae</taxon>
        <taxon>Luteolibacter</taxon>
    </lineage>
</organism>
<keyword evidence="3" id="KW-1185">Reference proteome</keyword>
<dbReference type="EMBL" id="JBHUIT010000017">
    <property type="protein sequence ID" value="MFD2256893.1"/>
    <property type="molecule type" value="Genomic_DNA"/>
</dbReference>
<evidence type="ECO:0000313" key="3">
    <source>
        <dbReference type="Proteomes" id="UP001597375"/>
    </source>
</evidence>
<evidence type="ECO:0000313" key="2">
    <source>
        <dbReference type="EMBL" id="MFD2256893.1"/>
    </source>
</evidence>
<protein>
    <recommendedName>
        <fullName evidence="4">SHOCT domain-containing protein</fullName>
    </recommendedName>
</protein>
<accession>A0ABW5D8Z8</accession>
<sequence length="229" mass="25090">MLALSCSALTTSPGQQPPEALHQVHAQRLAVFEADTRTELTRIARDKTIPGEEKIVRIEQWFADNATRIDEINHLADTLDRTQPLARPVRPARPADPSPEGIAAASLHTLSRRFSKGEITPAEFHSLRASLLDTLNTKADAEKRNKHTPARPVALPPLPGPDATPEQLAKALHVHNRHLSTLPPEEAAAIRANPQSPVNLLPALIQTKLFTERIGQPLETSSKPQTPTR</sequence>
<evidence type="ECO:0000256" key="1">
    <source>
        <dbReference type="SAM" id="MobiDB-lite"/>
    </source>
</evidence>
<dbReference type="Proteomes" id="UP001597375">
    <property type="component" value="Unassembled WGS sequence"/>
</dbReference>
<comment type="caution">
    <text evidence="2">The sequence shown here is derived from an EMBL/GenBank/DDBJ whole genome shotgun (WGS) entry which is preliminary data.</text>
</comment>
<evidence type="ECO:0008006" key="4">
    <source>
        <dbReference type="Google" id="ProtNLM"/>
    </source>
</evidence>
<reference evidence="3" key="1">
    <citation type="journal article" date="2019" name="Int. J. Syst. Evol. Microbiol.">
        <title>The Global Catalogue of Microorganisms (GCM) 10K type strain sequencing project: providing services to taxonomists for standard genome sequencing and annotation.</title>
        <authorList>
            <consortium name="The Broad Institute Genomics Platform"/>
            <consortium name="The Broad Institute Genome Sequencing Center for Infectious Disease"/>
            <person name="Wu L."/>
            <person name="Ma J."/>
        </authorList>
    </citation>
    <scope>NUCLEOTIDE SEQUENCE [LARGE SCALE GENOMIC DNA]</scope>
    <source>
        <strain evidence="3">CGMCC 4.7106</strain>
    </source>
</reference>